<dbReference type="RefSeq" id="WP_189226712.1">
    <property type="nucleotide sequence ID" value="NZ_BMRG01000018.1"/>
</dbReference>
<name>A0A918ASM8_9PSEU</name>
<protein>
    <submittedName>
        <fullName evidence="2">Uncharacterized protein</fullName>
    </submittedName>
</protein>
<evidence type="ECO:0000256" key="1">
    <source>
        <dbReference type="SAM" id="MobiDB-lite"/>
    </source>
</evidence>
<evidence type="ECO:0000313" key="2">
    <source>
        <dbReference type="EMBL" id="GGP78411.1"/>
    </source>
</evidence>
<reference evidence="2" key="1">
    <citation type="journal article" date="2014" name="Int. J. Syst. Evol. Microbiol.">
        <title>Complete genome sequence of Corynebacterium casei LMG S-19264T (=DSM 44701T), isolated from a smear-ripened cheese.</title>
        <authorList>
            <consortium name="US DOE Joint Genome Institute (JGI-PGF)"/>
            <person name="Walter F."/>
            <person name="Albersmeier A."/>
            <person name="Kalinowski J."/>
            <person name="Ruckert C."/>
        </authorList>
    </citation>
    <scope>NUCLEOTIDE SEQUENCE</scope>
    <source>
        <strain evidence="2">JCM 3313</strain>
    </source>
</reference>
<dbReference type="AlphaFoldDB" id="A0A918ASM8"/>
<sequence length="51" mass="5629">MTHNGTRLTPNRANPVHPVVFSHLDTEIRAVSRQSRGVPAVRFQPLPASGR</sequence>
<evidence type="ECO:0000313" key="3">
    <source>
        <dbReference type="Proteomes" id="UP000639606"/>
    </source>
</evidence>
<gene>
    <name evidence="2" type="ORF">GCM10010185_60200</name>
</gene>
<keyword evidence="3" id="KW-1185">Reference proteome</keyword>
<feature type="region of interest" description="Disordered" evidence="1">
    <location>
        <begin position="32"/>
        <end position="51"/>
    </location>
</feature>
<accession>A0A918ASM8</accession>
<dbReference type="Proteomes" id="UP000639606">
    <property type="component" value="Unassembled WGS sequence"/>
</dbReference>
<proteinExistence type="predicted"/>
<reference evidence="2" key="2">
    <citation type="submission" date="2020-09" db="EMBL/GenBank/DDBJ databases">
        <authorList>
            <person name="Sun Q."/>
            <person name="Ohkuma M."/>
        </authorList>
    </citation>
    <scope>NUCLEOTIDE SEQUENCE</scope>
    <source>
        <strain evidence="2">JCM 3313</strain>
    </source>
</reference>
<dbReference type="EMBL" id="BMRG01000018">
    <property type="protein sequence ID" value="GGP78411.1"/>
    <property type="molecule type" value="Genomic_DNA"/>
</dbReference>
<organism evidence="2 3">
    <name type="scientific">Saccharothrix coeruleofusca</name>
    <dbReference type="NCBI Taxonomy" id="33919"/>
    <lineage>
        <taxon>Bacteria</taxon>
        <taxon>Bacillati</taxon>
        <taxon>Actinomycetota</taxon>
        <taxon>Actinomycetes</taxon>
        <taxon>Pseudonocardiales</taxon>
        <taxon>Pseudonocardiaceae</taxon>
        <taxon>Saccharothrix</taxon>
    </lineage>
</organism>
<comment type="caution">
    <text evidence="2">The sequence shown here is derived from an EMBL/GenBank/DDBJ whole genome shotgun (WGS) entry which is preliminary data.</text>
</comment>